<evidence type="ECO:0000313" key="2">
    <source>
        <dbReference type="EMBL" id="GIY59095.1"/>
    </source>
</evidence>
<evidence type="ECO:0000313" key="3">
    <source>
        <dbReference type="Proteomes" id="UP001054837"/>
    </source>
</evidence>
<comment type="caution">
    <text evidence="2">The sequence shown here is derived from an EMBL/GenBank/DDBJ whole genome shotgun (WGS) entry which is preliminary data.</text>
</comment>
<name>A0AAV4UMK3_9ARAC</name>
<dbReference type="AlphaFoldDB" id="A0AAV4UMK3"/>
<protein>
    <submittedName>
        <fullName evidence="2">Uncharacterized protein</fullName>
    </submittedName>
</protein>
<feature type="region of interest" description="Disordered" evidence="1">
    <location>
        <begin position="116"/>
        <end position="145"/>
    </location>
</feature>
<gene>
    <name evidence="2" type="ORF">CDAR_613451</name>
</gene>
<reference evidence="2 3" key="1">
    <citation type="submission" date="2021-06" db="EMBL/GenBank/DDBJ databases">
        <title>Caerostris darwini draft genome.</title>
        <authorList>
            <person name="Kono N."/>
            <person name="Arakawa K."/>
        </authorList>
    </citation>
    <scope>NUCLEOTIDE SEQUENCE [LARGE SCALE GENOMIC DNA]</scope>
</reference>
<dbReference type="EMBL" id="BPLQ01011605">
    <property type="protein sequence ID" value="GIY59095.1"/>
    <property type="molecule type" value="Genomic_DNA"/>
</dbReference>
<keyword evidence="3" id="KW-1185">Reference proteome</keyword>
<sequence>MLQNSYFVTHFSHNRDAFHNAQNFSTLPCVCPNNSDNSTLKWSNTHTQRGRPTCAYLSPPSREESAFRPRTRLKFSFLFRTILRQAFSTVLLTQTARSKKWMKSMFYAGGQFSEEEKNAISPECGKDRKKKLSSKNNRNMKKKNK</sequence>
<accession>A0AAV4UMK3</accession>
<evidence type="ECO:0000256" key="1">
    <source>
        <dbReference type="SAM" id="MobiDB-lite"/>
    </source>
</evidence>
<feature type="compositionally biased region" description="Basic residues" evidence="1">
    <location>
        <begin position="127"/>
        <end position="145"/>
    </location>
</feature>
<proteinExistence type="predicted"/>
<dbReference type="Proteomes" id="UP001054837">
    <property type="component" value="Unassembled WGS sequence"/>
</dbReference>
<organism evidence="2 3">
    <name type="scientific">Caerostris darwini</name>
    <dbReference type="NCBI Taxonomy" id="1538125"/>
    <lineage>
        <taxon>Eukaryota</taxon>
        <taxon>Metazoa</taxon>
        <taxon>Ecdysozoa</taxon>
        <taxon>Arthropoda</taxon>
        <taxon>Chelicerata</taxon>
        <taxon>Arachnida</taxon>
        <taxon>Araneae</taxon>
        <taxon>Araneomorphae</taxon>
        <taxon>Entelegynae</taxon>
        <taxon>Araneoidea</taxon>
        <taxon>Araneidae</taxon>
        <taxon>Caerostris</taxon>
    </lineage>
</organism>